<evidence type="ECO:0000256" key="9">
    <source>
        <dbReference type="ARBA" id="ARBA00023316"/>
    </source>
</evidence>
<organism evidence="14 15">
    <name type="scientific">Rhynchospora pubera</name>
    <dbReference type="NCBI Taxonomy" id="906938"/>
    <lineage>
        <taxon>Eukaryota</taxon>
        <taxon>Viridiplantae</taxon>
        <taxon>Streptophyta</taxon>
        <taxon>Embryophyta</taxon>
        <taxon>Tracheophyta</taxon>
        <taxon>Spermatophyta</taxon>
        <taxon>Magnoliopsida</taxon>
        <taxon>Liliopsida</taxon>
        <taxon>Poales</taxon>
        <taxon>Cyperaceae</taxon>
        <taxon>Cyperoideae</taxon>
        <taxon>Rhynchosporeae</taxon>
        <taxon>Rhynchospora</taxon>
    </lineage>
</organism>
<evidence type="ECO:0000313" key="15">
    <source>
        <dbReference type="Proteomes" id="UP001140206"/>
    </source>
</evidence>
<comment type="similarity">
    <text evidence="2 12">Belongs to the glycosyl hydrolase 28 family.</text>
</comment>
<evidence type="ECO:0000256" key="4">
    <source>
        <dbReference type="ARBA" id="ARBA00022512"/>
    </source>
</evidence>
<keyword evidence="4" id="KW-0134">Cell wall</keyword>
<evidence type="ECO:0000313" key="14">
    <source>
        <dbReference type="EMBL" id="KAJ4782972.1"/>
    </source>
</evidence>
<keyword evidence="5" id="KW-0964">Secreted</keyword>
<dbReference type="InterPro" id="IPR011050">
    <property type="entry name" value="Pectin_lyase_fold/virulence"/>
</dbReference>
<evidence type="ECO:0000256" key="11">
    <source>
        <dbReference type="PROSITE-ProRule" id="PRU10052"/>
    </source>
</evidence>
<keyword evidence="14" id="KW-0456">Lyase</keyword>
<evidence type="ECO:0000256" key="12">
    <source>
        <dbReference type="RuleBase" id="RU361169"/>
    </source>
</evidence>
<dbReference type="Gene3D" id="2.160.20.10">
    <property type="entry name" value="Single-stranded right-handed beta-helix, Pectin lyase-like"/>
    <property type="match status" value="1"/>
</dbReference>
<dbReference type="FunFam" id="2.160.20.10:FF:000028">
    <property type="entry name" value="Polygalacturonase QRT2"/>
    <property type="match status" value="1"/>
</dbReference>
<evidence type="ECO:0000256" key="6">
    <source>
        <dbReference type="ARBA" id="ARBA00022729"/>
    </source>
</evidence>
<keyword evidence="13" id="KW-0812">Transmembrane</keyword>
<evidence type="ECO:0000256" key="7">
    <source>
        <dbReference type="ARBA" id="ARBA00022801"/>
    </source>
</evidence>
<dbReference type="GO" id="GO:0009901">
    <property type="term" value="P:anther dehiscence"/>
    <property type="evidence" value="ECO:0007669"/>
    <property type="project" value="UniProtKB-ARBA"/>
</dbReference>
<dbReference type="PROSITE" id="PS00502">
    <property type="entry name" value="POLYGALACTURONASE"/>
    <property type="match status" value="1"/>
</dbReference>
<name>A0AAV8EY89_9POAL</name>
<comment type="catalytic activity">
    <reaction evidence="10">
        <text>(1,4-alpha-D-galacturonosyl)n+m + H2O = (1,4-alpha-D-galacturonosyl)n + (1,4-alpha-D-galacturonosyl)m.</text>
        <dbReference type="EC" id="3.2.1.15"/>
    </reaction>
</comment>
<protein>
    <recommendedName>
        <fullName evidence="3">endo-polygalacturonase</fullName>
        <ecNumber evidence="3">3.2.1.15</ecNumber>
    </recommendedName>
</protein>
<feature type="transmembrane region" description="Helical" evidence="13">
    <location>
        <begin position="25"/>
        <end position="50"/>
    </location>
</feature>
<keyword evidence="13" id="KW-0472">Membrane</keyword>
<dbReference type="PANTHER" id="PTHR31375">
    <property type="match status" value="1"/>
</dbReference>
<dbReference type="InterPro" id="IPR000743">
    <property type="entry name" value="Glyco_hydro_28"/>
</dbReference>
<evidence type="ECO:0000256" key="2">
    <source>
        <dbReference type="ARBA" id="ARBA00008834"/>
    </source>
</evidence>
<dbReference type="Proteomes" id="UP001140206">
    <property type="component" value="Chromosome 3"/>
</dbReference>
<keyword evidence="7 12" id="KW-0378">Hydrolase</keyword>
<evidence type="ECO:0000256" key="3">
    <source>
        <dbReference type="ARBA" id="ARBA00012736"/>
    </source>
</evidence>
<keyword evidence="8 12" id="KW-0326">Glycosidase</keyword>
<comment type="caution">
    <text evidence="14">The sequence shown here is derived from an EMBL/GenBank/DDBJ whole genome shotgun (WGS) entry which is preliminary data.</text>
</comment>
<proteinExistence type="inferred from homology"/>
<dbReference type="GO" id="GO:0010047">
    <property type="term" value="P:fruit dehiscence"/>
    <property type="evidence" value="ECO:0007669"/>
    <property type="project" value="UniProtKB-ARBA"/>
</dbReference>
<dbReference type="GO" id="GO:0009830">
    <property type="term" value="P:cell wall modification involved in abscission"/>
    <property type="evidence" value="ECO:0007669"/>
    <property type="project" value="UniProtKB-ARBA"/>
</dbReference>
<dbReference type="InterPro" id="IPR012334">
    <property type="entry name" value="Pectin_lyas_fold"/>
</dbReference>
<dbReference type="SUPFAM" id="SSF51126">
    <property type="entry name" value="Pectin lyase-like"/>
    <property type="match status" value="1"/>
</dbReference>
<keyword evidence="13" id="KW-1133">Transmembrane helix</keyword>
<keyword evidence="9" id="KW-0961">Cell wall biogenesis/degradation</keyword>
<reference evidence="14" key="1">
    <citation type="submission" date="2022-08" db="EMBL/GenBank/DDBJ databases">
        <authorList>
            <person name="Marques A."/>
        </authorList>
    </citation>
    <scope>NUCLEOTIDE SEQUENCE</scope>
    <source>
        <strain evidence="14">RhyPub2mFocal</strain>
        <tissue evidence="14">Leaves</tissue>
    </source>
</reference>
<evidence type="ECO:0000256" key="13">
    <source>
        <dbReference type="SAM" id="Phobius"/>
    </source>
</evidence>
<sequence>MSSNHQSHPQFINQLLQFYFASCTYYIYNFIFACLHAIMCVAMITFWVLLLPFLLLNQLLGCYADSLATSLVTQTVVTVESFGAKGDGISDDTKAFQDAWKTTCSSSTPAILLISPKKSYWLKPITFSGPCQSTTTFMILGTLVASPNRFDWDPKKLRVWMVFTQIQNLTVTGGGSGTINGNGNVWWQVSCNLNKSLPCTDAPTALIFNDCKNLTVEKLKIINSPSVHVTFDRSTNVVASRLSISSPSWSPNTDGIHVTAAAAIKIHNSSIKTGDDCISMVSGAHNVRIKSVVCGPGHGISIGSLGAKNSTGRVSNVIVDKVYFNSTIFGVRIKTWQGGNGYAKNIVFKNIVMHDVVNPILIDQFYCDSPATCAEQKSAVAITNIHYMNIKGTSAFPVAIRFNCSASVPCRGIQLQDINLQGSNGIATTSACQNANWSDRGVVLPPPCQSA</sequence>
<dbReference type="GO" id="GO:0004650">
    <property type="term" value="F:polygalacturonase activity"/>
    <property type="evidence" value="ECO:0007669"/>
    <property type="project" value="UniProtKB-EC"/>
</dbReference>
<dbReference type="EC" id="3.2.1.15" evidence="3"/>
<dbReference type="AlphaFoldDB" id="A0AAV8EY89"/>
<dbReference type="Pfam" id="PF00295">
    <property type="entry name" value="Glyco_hydro_28"/>
    <property type="match status" value="1"/>
</dbReference>
<evidence type="ECO:0000256" key="10">
    <source>
        <dbReference type="ARBA" id="ARBA00034074"/>
    </source>
</evidence>
<accession>A0AAV8EY89</accession>
<keyword evidence="6" id="KW-0732">Signal</keyword>
<evidence type="ECO:0000256" key="5">
    <source>
        <dbReference type="ARBA" id="ARBA00022525"/>
    </source>
</evidence>
<evidence type="ECO:0000256" key="8">
    <source>
        <dbReference type="ARBA" id="ARBA00023295"/>
    </source>
</evidence>
<dbReference type="EMBL" id="JAMFTS010000003">
    <property type="protein sequence ID" value="KAJ4782972.1"/>
    <property type="molecule type" value="Genomic_DNA"/>
</dbReference>
<dbReference type="InterPro" id="IPR006626">
    <property type="entry name" value="PbH1"/>
</dbReference>
<evidence type="ECO:0000256" key="1">
    <source>
        <dbReference type="ARBA" id="ARBA00004191"/>
    </source>
</evidence>
<comment type="subcellular location">
    <subcellularLocation>
        <location evidence="1">Secreted</location>
        <location evidence="1">Cell wall</location>
    </subcellularLocation>
</comment>
<dbReference type="SMART" id="SM00710">
    <property type="entry name" value="PbH1"/>
    <property type="match status" value="6"/>
</dbReference>
<feature type="active site" evidence="11">
    <location>
        <position position="298"/>
    </location>
</feature>
<keyword evidence="15" id="KW-1185">Reference proteome</keyword>
<dbReference type="GO" id="GO:0005975">
    <property type="term" value="P:carbohydrate metabolic process"/>
    <property type="evidence" value="ECO:0007669"/>
    <property type="project" value="InterPro"/>
</dbReference>
<gene>
    <name evidence="14" type="ORF">LUZ62_067229</name>
</gene>
<dbReference type="GO" id="GO:0016829">
    <property type="term" value="F:lyase activity"/>
    <property type="evidence" value="ECO:0007669"/>
    <property type="project" value="UniProtKB-KW"/>
</dbReference>